<dbReference type="EMBL" id="BLXT01003952">
    <property type="protein sequence ID" value="GFO08189.1"/>
    <property type="molecule type" value="Genomic_DNA"/>
</dbReference>
<feature type="transmembrane region" description="Helical" evidence="1">
    <location>
        <begin position="300"/>
        <end position="322"/>
    </location>
</feature>
<evidence type="ECO:0000313" key="3">
    <source>
        <dbReference type="EMBL" id="GFO08189.1"/>
    </source>
</evidence>
<feature type="domain" description="Apple" evidence="2">
    <location>
        <begin position="100"/>
        <end position="190"/>
    </location>
</feature>
<reference evidence="3 4" key="1">
    <citation type="journal article" date="2021" name="Elife">
        <title>Chloroplast acquisition without the gene transfer in kleptoplastic sea slugs, Plakobranchus ocellatus.</title>
        <authorList>
            <person name="Maeda T."/>
            <person name="Takahashi S."/>
            <person name="Yoshida T."/>
            <person name="Shimamura S."/>
            <person name="Takaki Y."/>
            <person name="Nagai Y."/>
            <person name="Toyoda A."/>
            <person name="Suzuki Y."/>
            <person name="Arimoto A."/>
            <person name="Ishii H."/>
            <person name="Satoh N."/>
            <person name="Nishiyama T."/>
            <person name="Hasebe M."/>
            <person name="Maruyama T."/>
            <person name="Minagawa J."/>
            <person name="Obokata J."/>
            <person name="Shigenobu S."/>
        </authorList>
    </citation>
    <scope>NUCLEOTIDE SEQUENCE [LARGE SCALE GENOMIC DNA]</scope>
</reference>
<keyword evidence="1" id="KW-1133">Transmembrane helix</keyword>
<dbReference type="PROSITE" id="PS50948">
    <property type="entry name" value="PAN"/>
    <property type="match status" value="1"/>
</dbReference>
<name>A0AAV4APS4_9GAST</name>
<proteinExistence type="predicted"/>
<dbReference type="Pfam" id="PF00024">
    <property type="entry name" value="PAN_1"/>
    <property type="match status" value="2"/>
</dbReference>
<dbReference type="Gene3D" id="3.50.4.10">
    <property type="entry name" value="Hepatocyte Growth Factor"/>
    <property type="match status" value="2"/>
</dbReference>
<organism evidence="3 4">
    <name type="scientific">Plakobranchus ocellatus</name>
    <dbReference type="NCBI Taxonomy" id="259542"/>
    <lineage>
        <taxon>Eukaryota</taxon>
        <taxon>Metazoa</taxon>
        <taxon>Spiralia</taxon>
        <taxon>Lophotrochozoa</taxon>
        <taxon>Mollusca</taxon>
        <taxon>Gastropoda</taxon>
        <taxon>Heterobranchia</taxon>
        <taxon>Euthyneura</taxon>
        <taxon>Panpulmonata</taxon>
        <taxon>Sacoglossa</taxon>
        <taxon>Placobranchoidea</taxon>
        <taxon>Plakobranchidae</taxon>
        <taxon>Plakobranchus</taxon>
    </lineage>
</organism>
<sequence>MGLYGSTLMIATDIESSEFSLRLNIESDIDYSYVISTGKCAKIFEDKETFINAKNEHNCAQACVDLKVIPCTMFQYTKATQACQLSWMEKRPELVQTPGCNFHARTYGFFFRRYFGTVLMARSDSAYREASDAETCAKHCVEEKNFFCESYDYCETEQRCQIYDTHYFSDEATPQAGDESLKCAHYSRSYSSQFTYSFSRDFHSAEVIDLTIDYTSSCDYMCLTLEGGCAAFSNCREGRETRCKMLPATKAQTAVFDIVNSSCVTGIPRGNVGIGKIALSAVQSIQTGSDERSRYTGAEMFGLSVAMSLVGVLCAILTVFLLRHFNIWEGF</sequence>
<comment type="caution">
    <text evidence="3">The sequence shown here is derived from an EMBL/GenBank/DDBJ whole genome shotgun (WGS) entry which is preliminary data.</text>
</comment>
<dbReference type="SUPFAM" id="SSF57414">
    <property type="entry name" value="Hairpin loop containing domain-like"/>
    <property type="match status" value="1"/>
</dbReference>
<evidence type="ECO:0000256" key="1">
    <source>
        <dbReference type="SAM" id="Phobius"/>
    </source>
</evidence>
<evidence type="ECO:0000313" key="4">
    <source>
        <dbReference type="Proteomes" id="UP000735302"/>
    </source>
</evidence>
<keyword evidence="1" id="KW-0472">Membrane</keyword>
<protein>
    <recommendedName>
        <fullName evidence="2">Apple domain-containing protein</fullName>
    </recommendedName>
</protein>
<dbReference type="Proteomes" id="UP000735302">
    <property type="component" value="Unassembled WGS sequence"/>
</dbReference>
<accession>A0AAV4APS4</accession>
<keyword evidence="1" id="KW-0812">Transmembrane</keyword>
<dbReference type="InterPro" id="IPR003609">
    <property type="entry name" value="Pan_app"/>
</dbReference>
<evidence type="ECO:0000259" key="2">
    <source>
        <dbReference type="PROSITE" id="PS50948"/>
    </source>
</evidence>
<gene>
    <name evidence="3" type="ORF">PoB_003469400</name>
</gene>
<dbReference type="AlphaFoldDB" id="A0AAV4APS4"/>
<keyword evidence="4" id="KW-1185">Reference proteome</keyword>